<evidence type="ECO:0000256" key="3">
    <source>
        <dbReference type="ARBA" id="ARBA00022801"/>
    </source>
</evidence>
<proteinExistence type="inferred from homology"/>
<gene>
    <name evidence="6" type="ORF">CASFOL_000309</name>
</gene>
<sequence length="548" mass="61615">MVESVSPELYDNVHFHKGIETTEKLLGCRIARPPGSCTQDPTQISMTQEDEAYWADPMVMVIIEAIEEVMPKKHQIIPYVDDSPNYDLGIPLTPVVGRRSAASGDGTHQQQPGTSTGVDDVETSLHDDGEDATGHVSRDDMSKSETNLKSIPEDQPTTNVADDGAEAVEEHGKRKRFARLKPATEGQNVKADNVRRASRKEKGKSTEDVSDHPDDDDFMERDVPEGGRVVKRKRKRSGAGKSLYQTRVVDSNEYIVREDKELCYWIVNTSIWPEEIVFATGDLEIQREDFISMGAGVYINATIIDIWCKVLNQKESLRAPSSPCRLFLPTSACAGCVFGGQDWTMEQRQALFNDNLNAEIRTTDSLNVKDIDMLFFPICQSDHFYAICFDLKLRRAEILDNSPALEDADITTKYLHIPTTLGGMVKTFLESSGINRKAQFLKKLNFDRLKMHWRDENNRVDCGVYAMRHMETYMGASLKSWRCGLSKNNPRTMKYVRVRYAAALLGSEINTHRDRVVAEAKKYYTKKIGCNVIGVDQLLIVSAAGDPL</sequence>
<keyword evidence="3" id="KW-0378">Hydrolase</keyword>
<feature type="region of interest" description="Disordered" evidence="4">
    <location>
        <begin position="97"/>
        <end position="235"/>
    </location>
</feature>
<feature type="compositionally biased region" description="Basic and acidic residues" evidence="4">
    <location>
        <begin position="123"/>
        <end position="143"/>
    </location>
</feature>
<dbReference type="SUPFAM" id="SSF54001">
    <property type="entry name" value="Cysteine proteinases"/>
    <property type="match status" value="1"/>
</dbReference>
<dbReference type="PROSITE" id="PS50600">
    <property type="entry name" value="ULP_PROTEASE"/>
    <property type="match status" value="1"/>
</dbReference>
<evidence type="ECO:0000313" key="7">
    <source>
        <dbReference type="Proteomes" id="UP001632038"/>
    </source>
</evidence>
<dbReference type="Pfam" id="PF02902">
    <property type="entry name" value="Peptidase_C48"/>
    <property type="match status" value="1"/>
</dbReference>
<dbReference type="Proteomes" id="UP001632038">
    <property type="component" value="Unassembled WGS sequence"/>
</dbReference>
<comment type="similarity">
    <text evidence="1">Belongs to the peptidase C48 family.</text>
</comment>
<evidence type="ECO:0000259" key="5">
    <source>
        <dbReference type="PROSITE" id="PS50600"/>
    </source>
</evidence>
<keyword evidence="7" id="KW-1185">Reference proteome</keyword>
<protein>
    <recommendedName>
        <fullName evidence="5">Ubiquitin-like protease family profile domain-containing protein</fullName>
    </recommendedName>
</protein>
<dbReference type="InterPro" id="IPR038765">
    <property type="entry name" value="Papain-like_cys_pep_sf"/>
</dbReference>
<name>A0ABD3ENC1_9LAMI</name>
<dbReference type="Gene3D" id="3.40.395.10">
    <property type="entry name" value="Adenoviral Proteinase, Chain A"/>
    <property type="match status" value="1"/>
</dbReference>
<keyword evidence="2" id="KW-0645">Protease</keyword>
<accession>A0ABD3ENC1</accession>
<dbReference type="AlphaFoldDB" id="A0ABD3ENC1"/>
<reference evidence="7" key="1">
    <citation type="journal article" date="2024" name="IScience">
        <title>Strigolactones Initiate the Formation of Haustorium-like Structures in Castilleja.</title>
        <authorList>
            <person name="Buerger M."/>
            <person name="Peterson D."/>
            <person name="Chory J."/>
        </authorList>
    </citation>
    <scope>NUCLEOTIDE SEQUENCE [LARGE SCALE GENOMIC DNA]</scope>
</reference>
<dbReference type="GO" id="GO:0006508">
    <property type="term" value="P:proteolysis"/>
    <property type="evidence" value="ECO:0007669"/>
    <property type="project" value="UniProtKB-KW"/>
</dbReference>
<feature type="compositionally biased region" description="Basic and acidic residues" evidence="4">
    <location>
        <begin position="203"/>
        <end position="212"/>
    </location>
</feature>
<evidence type="ECO:0000313" key="6">
    <source>
        <dbReference type="EMBL" id="KAL3655913.1"/>
    </source>
</evidence>
<organism evidence="6 7">
    <name type="scientific">Castilleja foliolosa</name>
    <dbReference type="NCBI Taxonomy" id="1961234"/>
    <lineage>
        <taxon>Eukaryota</taxon>
        <taxon>Viridiplantae</taxon>
        <taxon>Streptophyta</taxon>
        <taxon>Embryophyta</taxon>
        <taxon>Tracheophyta</taxon>
        <taxon>Spermatophyta</taxon>
        <taxon>Magnoliopsida</taxon>
        <taxon>eudicotyledons</taxon>
        <taxon>Gunneridae</taxon>
        <taxon>Pentapetalae</taxon>
        <taxon>asterids</taxon>
        <taxon>lamiids</taxon>
        <taxon>Lamiales</taxon>
        <taxon>Orobanchaceae</taxon>
        <taxon>Pedicularideae</taxon>
        <taxon>Castillejinae</taxon>
        <taxon>Castilleja</taxon>
    </lineage>
</organism>
<dbReference type="GO" id="GO:0008233">
    <property type="term" value="F:peptidase activity"/>
    <property type="evidence" value="ECO:0007669"/>
    <property type="project" value="UniProtKB-KW"/>
</dbReference>
<feature type="compositionally biased region" description="Polar residues" evidence="4">
    <location>
        <begin position="144"/>
        <end position="160"/>
    </location>
</feature>
<evidence type="ECO:0000256" key="1">
    <source>
        <dbReference type="ARBA" id="ARBA00005234"/>
    </source>
</evidence>
<dbReference type="EMBL" id="JAVIJP010000001">
    <property type="protein sequence ID" value="KAL3655913.1"/>
    <property type="molecule type" value="Genomic_DNA"/>
</dbReference>
<dbReference type="InterPro" id="IPR003653">
    <property type="entry name" value="Peptidase_C48_C"/>
</dbReference>
<evidence type="ECO:0000256" key="2">
    <source>
        <dbReference type="ARBA" id="ARBA00022670"/>
    </source>
</evidence>
<evidence type="ECO:0000256" key="4">
    <source>
        <dbReference type="SAM" id="MobiDB-lite"/>
    </source>
</evidence>
<comment type="caution">
    <text evidence="6">The sequence shown here is derived from an EMBL/GenBank/DDBJ whole genome shotgun (WGS) entry which is preliminary data.</text>
</comment>
<feature type="compositionally biased region" description="Polar residues" evidence="4">
    <location>
        <begin position="106"/>
        <end position="117"/>
    </location>
</feature>
<feature type="domain" description="Ubiquitin-like protease family profile" evidence="5">
    <location>
        <begin position="283"/>
        <end position="473"/>
    </location>
</feature>